<accession>A0A974HUI1</accession>
<evidence type="ECO:0000259" key="11">
    <source>
        <dbReference type="PROSITE" id="PS51054"/>
    </source>
</evidence>
<dbReference type="PANTHER" id="PTHR10985">
    <property type="entry name" value="BASIC HELIX-LOOP-HELIX TRANSCRIPTION FACTOR, HES-RELATED"/>
    <property type="match status" value="1"/>
</dbReference>
<evidence type="ECO:0000259" key="10">
    <source>
        <dbReference type="PROSITE" id="PS50888"/>
    </source>
</evidence>
<comment type="function">
    <text evidence="9">Transcriptional repressor. Represses transcription from both N box- and E box-containing promoters. Demarcates the prospective midbrain-hindbrain boundary (MHB) region in the neuroectoderm in early gastrulae embryos by repressing transcription of a number of target genes.</text>
</comment>
<evidence type="ECO:0000256" key="2">
    <source>
        <dbReference type="ARBA" id="ARBA00022473"/>
    </source>
</evidence>
<dbReference type="FunFam" id="4.10.280.10:FF:000063">
    <property type="entry name" value="transcription factor HES-7 isoform X1"/>
    <property type="match status" value="1"/>
</dbReference>
<evidence type="ECO:0000313" key="13">
    <source>
        <dbReference type="Proteomes" id="UP000694892"/>
    </source>
</evidence>
<keyword evidence="6" id="KW-0804">Transcription</keyword>
<dbReference type="Pfam" id="PF00010">
    <property type="entry name" value="HLH"/>
    <property type="match status" value="1"/>
</dbReference>
<dbReference type="GO" id="GO:0005634">
    <property type="term" value="C:nucleus"/>
    <property type="evidence" value="ECO:0007669"/>
    <property type="project" value="UniProtKB-SubCell"/>
</dbReference>
<dbReference type="CDD" id="cd11462">
    <property type="entry name" value="bHLH-O_HES7"/>
    <property type="match status" value="1"/>
</dbReference>
<proteinExistence type="predicted"/>
<dbReference type="SMART" id="SM00353">
    <property type="entry name" value="HLH"/>
    <property type="match status" value="1"/>
</dbReference>
<evidence type="ECO:0000256" key="3">
    <source>
        <dbReference type="ARBA" id="ARBA00022491"/>
    </source>
</evidence>
<keyword evidence="5" id="KW-0238">DNA-binding</keyword>
<dbReference type="EMBL" id="CM004470">
    <property type="protein sequence ID" value="OCT90603.1"/>
    <property type="molecule type" value="Genomic_DNA"/>
</dbReference>
<reference evidence="13" key="1">
    <citation type="journal article" date="2016" name="Nature">
        <title>Genome evolution in the allotetraploid frog Xenopus laevis.</title>
        <authorList>
            <person name="Session A.M."/>
            <person name="Uno Y."/>
            <person name="Kwon T."/>
            <person name="Chapman J.A."/>
            <person name="Toyoda A."/>
            <person name="Takahashi S."/>
            <person name="Fukui A."/>
            <person name="Hikosaka A."/>
            <person name="Suzuki A."/>
            <person name="Kondo M."/>
            <person name="van Heeringen S.J."/>
            <person name="Quigley I."/>
            <person name="Heinz S."/>
            <person name="Ogino H."/>
            <person name="Ochi H."/>
            <person name="Hellsten U."/>
            <person name="Lyons J.B."/>
            <person name="Simakov O."/>
            <person name="Putnam N."/>
            <person name="Stites J."/>
            <person name="Kuroki Y."/>
            <person name="Tanaka T."/>
            <person name="Michiue T."/>
            <person name="Watanabe M."/>
            <person name="Bogdanovic O."/>
            <person name="Lister R."/>
            <person name="Georgiou G."/>
            <person name="Paranjpe S.S."/>
            <person name="van Kruijsbergen I."/>
            <person name="Shu S."/>
            <person name="Carlson J."/>
            <person name="Kinoshita T."/>
            <person name="Ohta Y."/>
            <person name="Mawaribuchi S."/>
            <person name="Jenkins J."/>
            <person name="Grimwood J."/>
            <person name="Schmutz J."/>
            <person name="Mitros T."/>
            <person name="Mozaffari S.V."/>
            <person name="Suzuki Y."/>
            <person name="Haramoto Y."/>
            <person name="Yamamoto T.S."/>
            <person name="Takagi C."/>
            <person name="Heald R."/>
            <person name="Miller K."/>
            <person name="Haudenschild C."/>
            <person name="Kitzman J."/>
            <person name="Nakayama T."/>
            <person name="Izutsu Y."/>
            <person name="Robert J."/>
            <person name="Fortriede J."/>
            <person name="Burns K."/>
            <person name="Lotay V."/>
            <person name="Karimi K."/>
            <person name="Yasuoka Y."/>
            <person name="Dichmann D.S."/>
            <person name="Flajnik M.F."/>
            <person name="Houston D.W."/>
            <person name="Shendure J."/>
            <person name="DuPasquier L."/>
            <person name="Vize P.D."/>
            <person name="Zorn A.M."/>
            <person name="Ito M."/>
            <person name="Marcotte E.M."/>
            <person name="Wallingford J.B."/>
            <person name="Ito Y."/>
            <person name="Asashima M."/>
            <person name="Ueno N."/>
            <person name="Matsuda Y."/>
            <person name="Veenstra G.J."/>
            <person name="Fujiyama A."/>
            <person name="Harland R.M."/>
            <person name="Taira M."/>
            <person name="Rokhsar D.S."/>
        </authorList>
    </citation>
    <scope>NUCLEOTIDE SEQUENCE [LARGE SCALE GENOMIC DNA]</scope>
    <source>
        <strain evidence="13">J</strain>
    </source>
</reference>
<dbReference type="InterPro" id="IPR036638">
    <property type="entry name" value="HLH_DNA-bd_sf"/>
</dbReference>
<feature type="domain" description="Orange" evidence="11">
    <location>
        <begin position="125"/>
        <end position="157"/>
    </location>
</feature>
<dbReference type="InterPro" id="IPR003650">
    <property type="entry name" value="Orange_dom"/>
</dbReference>
<evidence type="ECO:0000256" key="9">
    <source>
        <dbReference type="ARBA" id="ARBA00056356"/>
    </source>
</evidence>
<dbReference type="InterPro" id="IPR032644">
    <property type="entry name" value="HES-7_bHLH-O"/>
</dbReference>
<dbReference type="Proteomes" id="UP000694892">
    <property type="component" value="Chromosome 3L"/>
</dbReference>
<gene>
    <name evidence="12" type="ORF">XELAEV_18019219mg</name>
</gene>
<evidence type="ECO:0000256" key="7">
    <source>
        <dbReference type="ARBA" id="ARBA00023242"/>
    </source>
</evidence>
<protein>
    <submittedName>
        <fullName evidence="12">Uncharacterized protein</fullName>
    </submittedName>
</protein>
<comment type="subunit">
    <text evidence="8">Transcription repression requires formation of a complex with a corepressor protein of the Groucho/TLE family.</text>
</comment>
<keyword evidence="4" id="KW-0805">Transcription regulation</keyword>
<keyword evidence="3" id="KW-0678">Repressor</keyword>
<dbReference type="PROSITE" id="PS50888">
    <property type="entry name" value="BHLH"/>
    <property type="match status" value="1"/>
</dbReference>
<dbReference type="PROSITE" id="PS51054">
    <property type="entry name" value="ORANGE"/>
    <property type="match status" value="1"/>
</dbReference>
<name>A0A974HUI1_XENLA</name>
<feature type="domain" description="BHLH" evidence="10">
    <location>
        <begin position="54"/>
        <end position="111"/>
    </location>
</feature>
<dbReference type="GO" id="GO:0003677">
    <property type="term" value="F:DNA binding"/>
    <property type="evidence" value="ECO:0007669"/>
    <property type="project" value="UniProtKB-KW"/>
</dbReference>
<organism evidence="12 13">
    <name type="scientific">Xenopus laevis</name>
    <name type="common">African clawed frog</name>
    <dbReference type="NCBI Taxonomy" id="8355"/>
    <lineage>
        <taxon>Eukaryota</taxon>
        <taxon>Metazoa</taxon>
        <taxon>Chordata</taxon>
        <taxon>Craniata</taxon>
        <taxon>Vertebrata</taxon>
        <taxon>Euteleostomi</taxon>
        <taxon>Amphibia</taxon>
        <taxon>Batrachia</taxon>
        <taxon>Anura</taxon>
        <taxon>Pipoidea</taxon>
        <taxon>Pipidae</taxon>
        <taxon>Xenopodinae</taxon>
        <taxon>Xenopus</taxon>
        <taxon>Xenopus</taxon>
    </lineage>
</organism>
<evidence type="ECO:0000256" key="8">
    <source>
        <dbReference type="ARBA" id="ARBA00023791"/>
    </source>
</evidence>
<dbReference type="InterPro" id="IPR011598">
    <property type="entry name" value="bHLH_dom"/>
</dbReference>
<evidence type="ECO:0000256" key="6">
    <source>
        <dbReference type="ARBA" id="ARBA00023163"/>
    </source>
</evidence>
<keyword evidence="7" id="KW-0539">Nucleus</keyword>
<evidence type="ECO:0000313" key="12">
    <source>
        <dbReference type="EMBL" id="OCT90603.1"/>
    </source>
</evidence>
<dbReference type="Gene3D" id="4.10.280.10">
    <property type="entry name" value="Helix-loop-helix DNA-binding domain"/>
    <property type="match status" value="1"/>
</dbReference>
<dbReference type="GO" id="GO:0046983">
    <property type="term" value="F:protein dimerization activity"/>
    <property type="evidence" value="ECO:0007669"/>
    <property type="project" value="InterPro"/>
</dbReference>
<evidence type="ECO:0000256" key="4">
    <source>
        <dbReference type="ARBA" id="ARBA00023015"/>
    </source>
</evidence>
<evidence type="ECO:0000256" key="1">
    <source>
        <dbReference type="ARBA" id="ARBA00004123"/>
    </source>
</evidence>
<dbReference type="InterPro" id="IPR050370">
    <property type="entry name" value="HES_HEY"/>
</dbReference>
<dbReference type="AlphaFoldDB" id="A0A974HUI1"/>
<sequence length="221" mass="25143">MTPYNGAGYRAQAAEAISPGAAEGTSSSLEHLLLHHHHHLTMKGTSEVKPMETHRKLLKPLVEKRRRERINNSLEKLRIFLFQTLKSEKLKNPKVEKAEILECTVQFLQSRKLLPLDREAVDKEYQSGFQHCLETTLHFMNSKPDMNGVTKELLSHQMSSCKSPSDAWSPNCAPLTKHVPSLSYQDSAPHLVSNSISISPTKTLVDSHFTYQSFKTWRPWV</sequence>
<dbReference type="GO" id="GO:0000122">
    <property type="term" value="P:negative regulation of transcription by RNA polymerase II"/>
    <property type="evidence" value="ECO:0007669"/>
    <property type="project" value="UniProtKB-ARBA"/>
</dbReference>
<dbReference type="SUPFAM" id="SSF47459">
    <property type="entry name" value="HLH, helix-loop-helix DNA-binding domain"/>
    <property type="match status" value="1"/>
</dbReference>
<dbReference type="Pfam" id="PF07527">
    <property type="entry name" value="Hairy_orange"/>
    <property type="match status" value="1"/>
</dbReference>
<comment type="subcellular location">
    <subcellularLocation>
        <location evidence="1">Nucleus</location>
    </subcellularLocation>
</comment>
<keyword evidence="2" id="KW-0217">Developmental protein</keyword>
<evidence type="ECO:0000256" key="5">
    <source>
        <dbReference type="ARBA" id="ARBA00023125"/>
    </source>
</evidence>